<gene>
    <name evidence="1" type="ORF">S01H1_43858</name>
</gene>
<accession>X0UAD0</accession>
<feature type="non-terminal residue" evidence="1">
    <location>
        <position position="1"/>
    </location>
</feature>
<protein>
    <submittedName>
        <fullName evidence="1">Uncharacterized protein</fullName>
    </submittedName>
</protein>
<reference evidence="1" key="1">
    <citation type="journal article" date="2014" name="Front. Microbiol.">
        <title>High frequency of phylogenetically diverse reductive dehalogenase-homologous genes in deep subseafloor sedimentary metagenomes.</title>
        <authorList>
            <person name="Kawai M."/>
            <person name="Futagami T."/>
            <person name="Toyoda A."/>
            <person name="Takaki Y."/>
            <person name="Nishi S."/>
            <person name="Hori S."/>
            <person name="Arai W."/>
            <person name="Tsubouchi T."/>
            <person name="Morono Y."/>
            <person name="Uchiyama I."/>
            <person name="Ito T."/>
            <person name="Fujiyama A."/>
            <person name="Inagaki F."/>
            <person name="Takami H."/>
        </authorList>
    </citation>
    <scope>NUCLEOTIDE SEQUENCE</scope>
    <source>
        <strain evidence="1">Expedition CK06-06</strain>
    </source>
</reference>
<organism evidence="1">
    <name type="scientific">marine sediment metagenome</name>
    <dbReference type="NCBI Taxonomy" id="412755"/>
    <lineage>
        <taxon>unclassified sequences</taxon>
        <taxon>metagenomes</taxon>
        <taxon>ecological metagenomes</taxon>
    </lineage>
</organism>
<comment type="caution">
    <text evidence="1">The sequence shown here is derived from an EMBL/GenBank/DDBJ whole genome shotgun (WGS) entry which is preliminary data.</text>
</comment>
<name>X0UAD0_9ZZZZ</name>
<evidence type="ECO:0000313" key="1">
    <source>
        <dbReference type="EMBL" id="GAG02799.1"/>
    </source>
</evidence>
<dbReference type="EMBL" id="BARS01027952">
    <property type="protein sequence ID" value="GAG02799.1"/>
    <property type="molecule type" value="Genomic_DNA"/>
</dbReference>
<dbReference type="AlphaFoldDB" id="X0UAD0"/>
<sequence>TPVNNAGVNTLAYGVYGYESIIFTITNPKAIVISDLTAIL</sequence>
<proteinExistence type="predicted"/>